<dbReference type="EMBL" id="CP045898">
    <property type="protein sequence ID" value="QQP40458.1"/>
    <property type="molecule type" value="Genomic_DNA"/>
</dbReference>
<feature type="non-terminal residue" evidence="2">
    <location>
        <position position="1"/>
    </location>
</feature>
<evidence type="ECO:0000256" key="1">
    <source>
        <dbReference type="SAM" id="MobiDB-lite"/>
    </source>
</evidence>
<name>A0A7T8GZ38_CALRO</name>
<protein>
    <submittedName>
        <fullName evidence="2">Uncharacterized protein</fullName>
    </submittedName>
</protein>
<feature type="region of interest" description="Disordered" evidence="1">
    <location>
        <begin position="1"/>
        <end position="34"/>
    </location>
</feature>
<gene>
    <name evidence="2" type="ORF">FKW44_014497</name>
</gene>
<feature type="non-terminal residue" evidence="2">
    <location>
        <position position="69"/>
    </location>
</feature>
<organism evidence="2 3">
    <name type="scientific">Caligus rogercresseyi</name>
    <name type="common">Sea louse</name>
    <dbReference type="NCBI Taxonomy" id="217165"/>
    <lineage>
        <taxon>Eukaryota</taxon>
        <taxon>Metazoa</taxon>
        <taxon>Ecdysozoa</taxon>
        <taxon>Arthropoda</taxon>
        <taxon>Crustacea</taxon>
        <taxon>Multicrustacea</taxon>
        <taxon>Hexanauplia</taxon>
        <taxon>Copepoda</taxon>
        <taxon>Siphonostomatoida</taxon>
        <taxon>Caligidae</taxon>
        <taxon>Caligus</taxon>
    </lineage>
</organism>
<reference evidence="3" key="1">
    <citation type="submission" date="2021-01" db="EMBL/GenBank/DDBJ databases">
        <title>Caligus Genome Assembly.</title>
        <authorList>
            <person name="Gallardo-Escarate C."/>
        </authorList>
    </citation>
    <scope>NUCLEOTIDE SEQUENCE [LARGE SCALE GENOMIC DNA]</scope>
</reference>
<dbReference type="Proteomes" id="UP000595437">
    <property type="component" value="Chromosome 9"/>
</dbReference>
<keyword evidence="3" id="KW-1185">Reference proteome</keyword>
<proteinExistence type="predicted"/>
<sequence>QSEHEQFPSRGREHASHAVHDRQRSGRGSPSFYGLQQHMYSTYNASTASGIEELAALQRGAAAAGLHTL</sequence>
<evidence type="ECO:0000313" key="3">
    <source>
        <dbReference type="Proteomes" id="UP000595437"/>
    </source>
</evidence>
<accession>A0A7T8GZ38</accession>
<evidence type="ECO:0000313" key="2">
    <source>
        <dbReference type="EMBL" id="QQP40458.1"/>
    </source>
</evidence>
<feature type="compositionally biased region" description="Basic and acidic residues" evidence="1">
    <location>
        <begin position="1"/>
        <end position="24"/>
    </location>
</feature>
<dbReference type="AlphaFoldDB" id="A0A7T8GZ38"/>